<evidence type="ECO:0000313" key="1">
    <source>
        <dbReference type="EMBL" id="OMD41263.1"/>
    </source>
</evidence>
<evidence type="ECO:0000313" key="2">
    <source>
        <dbReference type="Proteomes" id="UP000187412"/>
    </source>
</evidence>
<protein>
    <recommendedName>
        <fullName evidence="3">DUF4362 domain-containing protein</fullName>
    </recommendedName>
</protein>
<comment type="caution">
    <text evidence="1">The sequence shown here is derived from an EMBL/GenBank/DDBJ whole genome shotgun (WGS) entry which is preliminary data.</text>
</comment>
<dbReference type="InterPro" id="IPR025372">
    <property type="entry name" value="DUF4362"/>
</dbReference>
<proteinExistence type="predicted"/>
<dbReference type="Pfam" id="PF14275">
    <property type="entry name" value="DUF4362"/>
    <property type="match status" value="1"/>
</dbReference>
<dbReference type="PROSITE" id="PS51257">
    <property type="entry name" value="PROKAR_LIPOPROTEIN"/>
    <property type="match status" value="1"/>
</dbReference>
<evidence type="ECO:0008006" key="3">
    <source>
        <dbReference type="Google" id="ProtNLM"/>
    </source>
</evidence>
<dbReference type="Proteomes" id="UP000187412">
    <property type="component" value="Unassembled WGS sequence"/>
</dbReference>
<organism evidence="1 2">
    <name type="scientific">Paenibacillus borealis</name>
    <dbReference type="NCBI Taxonomy" id="160799"/>
    <lineage>
        <taxon>Bacteria</taxon>
        <taxon>Bacillati</taxon>
        <taxon>Bacillota</taxon>
        <taxon>Bacilli</taxon>
        <taxon>Bacillales</taxon>
        <taxon>Paenibacillaceae</taxon>
        <taxon>Paenibacillus</taxon>
    </lineage>
</organism>
<dbReference type="EMBL" id="MPTB01000047">
    <property type="protein sequence ID" value="OMD41263.1"/>
    <property type="molecule type" value="Genomic_DNA"/>
</dbReference>
<keyword evidence="2" id="KW-1185">Reference proteome</keyword>
<reference evidence="1 2" key="1">
    <citation type="submission" date="2016-10" db="EMBL/GenBank/DDBJ databases">
        <title>Paenibacillus species isolates.</title>
        <authorList>
            <person name="Beno S.M."/>
        </authorList>
    </citation>
    <scope>NUCLEOTIDE SEQUENCE [LARGE SCALE GENOMIC DNA]</scope>
    <source>
        <strain evidence="1 2">FSL H7-0744</strain>
    </source>
</reference>
<sequence length="147" mass="16557">MKALFTTLYVIICTTMLLACSRSYDPDEAAERGDVVDLHGMITNAERLDEFLGNIEENHSDKVRVTQYTEEADPIYIDLAFDGETVKFKYDNTHDEYAKGKVRTSVCKGISKEVTNKKIEYKLTGCSGKNSDLADAFSLRIQGKQLK</sequence>
<name>A0ABX3GZD2_PAEBO</name>
<gene>
    <name evidence="1" type="ORF">BSK56_27790</name>
</gene>
<dbReference type="RefSeq" id="WP_076113692.1">
    <property type="nucleotide sequence ID" value="NZ_MPTB01000047.1"/>
</dbReference>
<accession>A0ABX3GZD2</accession>